<comment type="caution">
    <text evidence="1">The sequence shown here is derived from an EMBL/GenBank/DDBJ whole genome shotgun (WGS) entry which is preliminary data.</text>
</comment>
<protein>
    <submittedName>
        <fullName evidence="1">Uncharacterized protein</fullName>
    </submittedName>
</protein>
<reference evidence="2" key="1">
    <citation type="journal article" date="2019" name="Int. J. Syst. Evol. Microbiol.">
        <title>The Global Catalogue of Microorganisms (GCM) 10K type strain sequencing project: providing services to taxonomists for standard genome sequencing and annotation.</title>
        <authorList>
            <consortium name="The Broad Institute Genomics Platform"/>
            <consortium name="The Broad Institute Genome Sequencing Center for Infectious Disease"/>
            <person name="Wu L."/>
            <person name="Ma J."/>
        </authorList>
    </citation>
    <scope>NUCLEOTIDE SEQUENCE [LARGE SCALE GENOMIC DNA]</scope>
    <source>
        <strain evidence="2">DFY28</strain>
    </source>
</reference>
<keyword evidence="2" id="KW-1185">Reference proteome</keyword>
<sequence>MPNQDTSVQFRVSYYGTSPTAGPVLVRIAKPGTNEGTLTLGTLPTGWTEQGSTAEAFLVTSTLPMGQARHAVLSLVYRATQPNVPPLQVNASIVPSGNRDDSPGNNSAHVSLAPKDLAITISGPTITTGTAPVSTTVTITNMGQMEHDISDNTGMVQVDMPYLSGTLTAVLGTSPGDRKESFLFMPPGSSIPVMRVNAPLPPVVLAPSRSHTFTVLLTPSAWANKPTARYIDMKLLLNPTATEFTTSNNTASHLVWQNST</sequence>
<proteinExistence type="predicted"/>
<dbReference type="EMBL" id="JBHSQI010000002">
    <property type="protein sequence ID" value="MFC6152640.1"/>
    <property type="molecule type" value="Genomic_DNA"/>
</dbReference>
<name>A0ABW1QWF1_9ACTN</name>
<evidence type="ECO:0000313" key="1">
    <source>
        <dbReference type="EMBL" id="MFC6152640.1"/>
    </source>
</evidence>
<dbReference type="RefSeq" id="WP_128316349.1">
    <property type="nucleotide sequence ID" value="NZ_JBHSQI010000002.1"/>
</dbReference>
<gene>
    <name evidence="1" type="ORF">ACFPWU_03040</name>
</gene>
<accession>A0ABW1QWF1</accession>
<dbReference type="Proteomes" id="UP001596098">
    <property type="component" value="Unassembled WGS sequence"/>
</dbReference>
<evidence type="ECO:0000313" key="2">
    <source>
        <dbReference type="Proteomes" id="UP001596098"/>
    </source>
</evidence>
<organism evidence="1 2">
    <name type="scientific">Nocardioides yefusunii</name>
    <dbReference type="NCBI Taxonomy" id="2500546"/>
    <lineage>
        <taxon>Bacteria</taxon>
        <taxon>Bacillati</taxon>
        <taxon>Actinomycetota</taxon>
        <taxon>Actinomycetes</taxon>
        <taxon>Propionibacteriales</taxon>
        <taxon>Nocardioidaceae</taxon>
        <taxon>Nocardioides</taxon>
    </lineage>
</organism>